<accession>A0ABW7D2X4</accession>
<keyword evidence="1" id="KW-0472">Membrane</keyword>
<keyword evidence="1" id="KW-0812">Transmembrane</keyword>
<protein>
    <recommendedName>
        <fullName evidence="4">Transmembrane protein</fullName>
    </recommendedName>
</protein>
<keyword evidence="3" id="KW-1185">Reference proteome</keyword>
<keyword evidence="1" id="KW-1133">Transmembrane helix</keyword>
<feature type="transmembrane region" description="Helical" evidence="1">
    <location>
        <begin position="73"/>
        <end position="94"/>
    </location>
</feature>
<feature type="transmembrane region" description="Helical" evidence="1">
    <location>
        <begin position="160"/>
        <end position="179"/>
    </location>
</feature>
<name>A0ABW7D2X4_9GAMM</name>
<feature type="transmembrane region" description="Helical" evidence="1">
    <location>
        <begin position="127"/>
        <end position="148"/>
    </location>
</feature>
<dbReference type="RefSeq" id="WP_394164771.1">
    <property type="nucleotide sequence ID" value="NZ_JBHGCJ010000022.1"/>
</dbReference>
<sequence length="220" mass="24804">MQTTDPLKQMWQQHAIRGDGEDAAALEAWRRHRQHAAQRQLSAFGAMQVMRLLFWLALAIYCGSIWWPRPPLAVMLSAMALHAYCVAVIIASAARLHLRRQLHADQPVLDQSRQLAALRLQTAAGELLLGLPWCWLWLAVPVLVAWQAWGVDLSVFATRWLLISLVAGAALMTALLVLARRWHRRDPQSPRLQRALDALSGRRLARARAELDAVRAWKAG</sequence>
<comment type="caution">
    <text evidence="2">The sequence shown here is derived from an EMBL/GenBank/DDBJ whole genome shotgun (WGS) entry which is preliminary data.</text>
</comment>
<evidence type="ECO:0008006" key="4">
    <source>
        <dbReference type="Google" id="ProtNLM"/>
    </source>
</evidence>
<proteinExistence type="predicted"/>
<evidence type="ECO:0000256" key="1">
    <source>
        <dbReference type="SAM" id="Phobius"/>
    </source>
</evidence>
<organism evidence="2 3">
    <name type="scientific">Stenotrophomonas nematodicola</name>
    <dbReference type="NCBI Taxonomy" id="2656746"/>
    <lineage>
        <taxon>Bacteria</taxon>
        <taxon>Pseudomonadati</taxon>
        <taxon>Pseudomonadota</taxon>
        <taxon>Gammaproteobacteria</taxon>
        <taxon>Lysobacterales</taxon>
        <taxon>Lysobacteraceae</taxon>
        <taxon>Stenotrophomonas</taxon>
    </lineage>
</organism>
<dbReference type="Proteomes" id="UP001605261">
    <property type="component" value="Unassembled WGS sequence"/>
</dbReference>
<feature type="transmembrane region" description="Helical" evidence="1">
    <location>
        <begin position="49"/>
        <end position="67"/>
    </location>
</feature>
<evidence type="ECO:0000313" key="2">
    <source>
        <dbReference type="EMBL" id="MFG6111547.1"/>
    </source>
</evidence>
<dbReference type="EMBL" id="JBHGCJ010000022">
    <property type="protein sequence ID" value="MFG6111547.1"/>
    <property type="molecule type" value="Genomic_DNA"/>
</dbReference>
<reference evidence="2 3" key="1">
    <citation type="submission" date="2024-09" db="EMBL/GenBank/DDBJ databases">
        <authorList>
            <consortium name="All-Russian atlas of soil microorganisms"/>
            <consortium name="as a basis for the search for new antimicrobial producers and enzymes with unique properties"/>
            <person name="Sokolova E.A."/>
            <person name="Voronina E.N."/>
        </authorList>
    </citation>
    <scope>NUCLEOTIDE SEQUENCE [LARGE SCALE GENOMIC DNA]</scope>
    <source>
        <strain evidence="2 3">AF-22b-331.1</strain>
    </source>
</reference>
<gene>
    <name evidence="2" type="ORF">ACEU0G_001885</name>
</gene>
<evidence type="ECO:0000313" key="3">
    <source>
        <dbReference type="Proteomes" id="UP001605261"/>
    </source>
</evidence>